<dbReference type="RefSeq" id="WP_176068995.1">
    <property type="nucleotide sequence ID" value="NZ_BJTG01000015.1"/>
</dbReference>
<evidence type="ECO:0000256" key="1">
    <source>
        <dbReference type="SAM" id="MobiDB-lite"/>
    </source>
</evidence>
<dbReference type="EMBL" id="BJTG01000015">
    <property type="protein sequence ID" value="GEJ59468.1"/>
    <property type="molecule type" value="Genomic_DNA"/>
</dbReference>
<accession>A0A7I9VTA9</accession>
<gene>
    <name evidence="2" type="ORF">AMYX_42090</name>
</gene>
<dbReference type="Proteomes" id="UP000503640">
    <property type="component" value="Unassembled WGS sequence"/>
</dbReference>
<reference evidence="3" key="1">
    <citation type="journal article" date="2020" name="Appl. Environ. Microbiol.">
        <title>Diazotrophic Anaeromyxobacter Isolates from Soils.</title>
        <authorList>
            <person name="Masuda Y."/>
            <person name="Yamanaka H."/>
            <person name="Xu Z.X."/>
            <person name="Shiratori Y."/>
            <person name="Aono T."/>
            <person name="Amachi S."/>
            <person name="Senoo K."/>
            <person name="Itoh H."/>
        </authorList>
    </citation>
    <scope>NUCLEOTIDE SEQUENCE [LARGE SCALE GENOMIC DNA]</scope>
    <source>
        <strain evidence="3">R267</strain>
    </source>
</reference>
<comment type="caution">
    <text evidence="2">The sequence shown here is derived from an EMBL/GenBank/DDBJ whole genome shotgun (WGS) entry which is preliminary data.</text>
</comment>
<protein>
    <submittedName>
        <fullName evidence="2">Uncharacterized protein</fullName>
    </submittedName>
</protein>
<proteinExistence type="predicted"/>
<keyword evidence="3" id="KW-1185">Reference proteome</keyword>
<organism evidence="2 3">
    <name type="scientific">Anaeromyxobacter diazotrophicus</name>
    <dbReference type="NCBI Taxonomy" id="2590199"/>
    <lineage>
        <taxon>Bacteria</taxon>
        <taxon>Pseudomonadati</taxon>
        <taxon>Myxococcota</taxon>
        <taxon>Myxococcia</taxon>
        <taxon>Myxococcales</taxon>
        <taxon>Cystobacterineae</taxon>
        <taxon>Anaeromyxobacteraceae</taxon>
        <taxon>Anaeromyxobacter</taxon>
    </lineage>
</organism>
<evidence type="ECO:0000313" key="3">
    <source>
        <dbReference type="Proteomes" id="UP000503640"/>
    </source>
</evidence>
<feature type="region of interest" description="Disordered" evidence="1">
    <location>
        <begin position="83"/>
        <end position="103"/>
    </location>
</feature>
<dbReference type="AlphaFoldDB" id="A0A7I9VTA9"/>
<evidence type="ECO:0000313" key="2">
    <source>
        <dbReference type="EMBL" id="GEJ59468.1"/>
    </source>
</evidence>
<name>A0A7I9VTA9_9BACT</name>
<sequence length="452" mass="48071">MGAVVEVEVIRGELDALASALAEERFRHVAGLEPAPALARLFRAHGRAAHRETAAALAAAGEPELGARVAALRVERVQAEREEAWREGEAAAAGQGPDGPLPLGAAQLAQTRERDRERRLAFGRAALDAAAQPAREAAVEERARARGEAGLVPDWERVVEADALLSATDDGYREVLAWAARHEADLAPAPAGDLGRADLLFVLAARRYEALFPRGLLALALGRTAEPLRLPLGRVRVDDGDRPAQWPGAHALGPRVSLRRQGGAADWLGLFGAVGQALASAAVPPHRLHPAAPFTFGALLSGLLLDRGFLAARLDVERRQAPDVARALALRELFRLRAAAAALRVATEVERGLSGAAWREAHREALSRAALASWPGGLAARDGDSDRLAAQLAGAARAEVLRRGLVERCDEDWWKNPRAADVLGGWLAAGGAWAEEEPKPRLGGEALVKRLE</sequence>